<organism evidence="2">
    <name type="scientific">marine sediment metagenome</name>
    <dbReference type="NCBI Taxonomy" id="412755"/>
    <lineage>
        <taxon>unclassified sequences</taxon>
        <taxon>metagenomes</taxon>
        <taxon>ecological metagenomes</taxon>
    </lineage>
</organism>
<sequence>MRKILIFLLFPSFFLFADGIKLFNDSPFELTAIVQSADGKVIAQKNFAPEEQSVWSTDQTSTEWISNYDATSSYTPYTVIWRCSYEGYYSVCSEVAAGAMVTAHSCPGSKYCKPKPKKDQKNDQDQNNKKTSCLSCKPKKNIK</sequence>
<evidence type="ECO:0000313" key="2">
    <source>
        <dbReference type="EMBL" id="KKM05726.1"/>
    </source>
</evidence>
<accession>A0A0F9JIW1</accession>
<feature type="region of interest" description="Disordered" evidence="1">
    <location>
        <begin position="106"/>
        <end position="143"/>
    </location>
</feature>
<dbReference type="EMBL" id="LAZR01016155">
    <property type="protein sequence ID" value="KKM05726.1"/>
    <property type="molecule type" value="Genomic_DNA"/>
</dbReference>
<dbReference type="AlphaFoldDB" id="A0A0F9JIW1"/>
<feature type="compositionally biased region" description="Basic and acidic residues" evidence="1">
    <location>
        <begin position="117"/>
        <end position="128"/>
    </location>
</feature>
<reference evidence="2" key="1">
    <citation type="journal article" date="2015" name="Nature">
        <title>Complex archaea that bridge the gap between prokaryotes and eukaryotes.</title>
        <authorList>
            <person name="Spang A."/>
            <person name="Saw J.H."/>
            <person name="Jorgensen S.L."/>
            <person name="Zaremba-Niedzwiedzka K."/>
            <person name="Martijn J."/>
            <person name="Lind A.E."/>
            <person name="van Eijk R."/>
            <person name="Schleper C."/>
            <person name="Guy L."/>
            <person name="Ettema T.J."/>
        </authorList>
    </citation>
    <scope>NUCLEOTIDE SEQUENCE</scope>
</reference>
<comment type="caution">
    <text evidence="2">The sequence shown here is derived from an EMBL/GenBank/DDBJ whole genome shotgun (WGS) entry which is preliminary data.</text>
</comment>
<proteinExistence type="predicted"/>
<gene>
    <name evidence="2" type="ORF">LCGC14_1751170</name>
</gene>
<name>A0A0F9JIW1_9ZZZZ</name>
<protein>
    <submittedName>
        <fullName evidence="2">Uncharacterized protein</fullName>
    </submittedName>
</protein>
<evidence type="ECO:0000256" key="1">
    <source>
        <dbReference type="SAM" id="MobiDB-lite"/>
    </source>
</evidence>